<gene>
    <name evidence="2" type="ORF">DFW101_3514</name>
</gene>
<organism evidence="2 3">
    <name type="scientific">Solidesulfovibrio carbinoliphilus subsp. oakridgensis</name>
    <dbReference type="NCBI Taxonomy" id="694327"/>
    <lineage>
        <taxon>Bacteria</taxon>
        <taxon>Pseudomonadati</taxon>
        <taxon>Thermodesulfobacteriota</taxon>
        <taxon>Desulfovibrionia</taxon>
        <taxon>Desulfovibrionales</taxon>
        <taxon>Desulfovibrionaceae</taxon>
        <taxon>Solidesulfovibrio</taxon>
    </lineage>
</organism>
<keyword evidence="3" id="KW-1185">Reference proteome</keyword>
<dbReference type="Proteomes" id="UP000004662">
    <property type="component" value="Chromosome"/>
</dbReference>
<dbReference type="eggNOG" id="COG3617">
    <property type="taxonomic scope" value="Bacteria"/>
</dbReference>
<dbReference type="STRING" id="694327.DFW101_3514"/>
<proteinExistence type="predicted"/>
<protein>
    <submittedName>
        <fullName evidence="2">Prophage antirepressor</fullName>
    </submittedName>
</protein>
<dbReference type="HOGENOM" id="CLU_859778_0_0_7"/>
<accession>G7QC64</accession>
<evidence type="ECO:0000259" key="1">
    <source>
        <dbReference type="PROSITE" id="PS51750"/>
    </source>
</evidence>
<evidence type="ECO:0000313" key="3">
    <source>
        <dbReference type="Proteomes" id="UP000004662"/>
    </source>
</evidence>
<reference evidence="3" key="1">
    <citation type="journal article" date="2015" name="Genome Announc.">
        <title>High-Quality Draft Genome Sequence of Desulfovibrio carbinoliphilus FW-101-2B, an Organic Acid-Oxidizing Sulfate-Reducing Bacterium Isolated from Uranium(VI)-Contaminated Groundwater.</title>
        <authorList>
            <person name="Ramsay B.D."/>
            <person name="Hwang C."/>
            <person name="Woo H.L."/>
            <person name="Carroll S.L."/>
            <person name="Lucas S."/>
            <person name="Han J."/>
            <person name="Lapidus A.L."/>
            <person name="Cheng J.F."/>
            <person name="Goodwin L.A."/>
            <person name="Pitluck S."/>
            <person name="Peters L."/>
            <person name="Chertkov O."/>
            <person name="Held B."/>
            <person name="Detter J.C."/>
            <person name="Han C.S."/>
            <person name="Tapia R."/>
            <person name="Land M.L."/>
            <person name="Hauser L.J."/>
            <person name="Kyrpides N.C."/>
            <person name="Ivanova N.N."/>
            <person name="Mikhailova N."/>
            <person name="Pagani I."/>
            <person name="Woyke T."/>
            <person name="Arkin A.P."/>
            <person name="Dehal P."/>
            <person name="Chivian D."/>
            <person name="Criddle C.S."/>
            <person name="Wu W."/>
            <person name="Chakraborty R."/>
            <person name="Hazen T.C."/>
            <person name="Fields M.W."/>
        </authorList>
    </citation>
    <scope>NUCLEOTIDE SEQUENCE [LARGE SCALE GENOMIC DNA]</scope>
    <source>
        <strain evidence="3">FW-101-2B</strain>
    </source>
</reference>
<dbReference type="PANTHER" id="PTHR36180">
    <property type="entry name" value="DNA-BINDING PROTEIN-RELATED-RELATED"/>
    <property type="match status" value="1"/>
</dbReference>
<dbReference type="EMBL" id="CM001368">
    <property type="protein sequence ID" value="EHJ49510.1"/>
    <property type="molecule type" value="Genomic_DNA"/>
</dbReference>
<dbReference type="Pfam" id="PF02498">
    <property type="entry name" value="Bro-N"/>
    <property type="match status" value="1"/>
</dbReference>
<feature type="domain" description="Bro-N" evidence="1">
    <location>
        <begin position="13"/>
        <end position="122"/>
    </location>
</feature>
<sequence length="323" mass="36439">MASAIISEPVPTSNPVPFAFESHEIRTVINGDGNPWFVARDVCAAMNISWQGMKSLSAIPDTWKRVGKLPTRTRDGRKQVNDVATISEPAVYKLAFRSNKPEADRFTNWIASEVIPALRRQGKYEICPTTGTLTAGQQQEIKELVQAKASAYPDAVKRKVFSQIWMRLQRKFKVPRYEELPVSLFGEARDYVIAMQVRSVDAPALEGAAATPALPPAYPRSTLDDYKALYRSLPPSPQYWMDLLSRYLHAHEILGSELEAVKAEATKPFRVNRKSGVSTYFDEAMTPAYRMFDNAERNLHLAYCQVFDAMEGFRSLWLLLNKG</sequence>
<evidence type="ECO:0000313" key="2">
    <source>
        <dbReference type="EMBL" id="EHJ49510.1"/>
    </source>
</evidence>
<dbReference type="InterPro" id="IPR003497">
    <property type="entry name" value="BRO_N_domain"/>
</dbReference>
<dbReference type="PANTHER" id="PTHR36180:SF2">
    <property type="entry name" value="BRO FAMILY PROTEIN"/>
    <property type="match status" value="1"/>
</dbReference>
<dbReference type="PROSITE" id="PS51750">
    <property type="entry name" value="BRO_N"/>
    <property type="match status" value="1"/>
</dbReference>
<dbReference type="Pfam" id="PF10552">
    <property type="entry name" value="ORF6C"/>
    <property type="match status" value="1"/>
</dbReference>
<dbReference type="RefSeq" id="WP_009182834.1">
    <property type="nucleotide sequence ID" value="NZ_CM001368.1"/>
</dbReference>
<dbReference type="SMART" id="SM01040">
    <property type="entry name" value="Bro-N"/>
    <property type="match status" value="1"/>
</dbReference>
<dbReference type="InterPro" id="IPR018878">
    <property type="entry name" value="ORF6C_dom"/>
</dbReference>
<dbReference type="AlphaFoldDB" id="G7QC64"/>
<name>G7QC64_9BACT</name>